<dbReference type="Proteomes" id="UP000240811">
    <property type="component" value="Unassembled WGS sequence"/>
</dbReference>
<protein>
    <recommendedName>
        <fullName evidence="10">ATP synthase gamma chain</fullName>
    </recommendedName>
    <alternativeName>
        <fullName evidence="10">ATP synthase F1 sector gamma subunit</fullName>
    </alternativeName>
    <alternativeName>
        <fullName evidence="10">F-ATPase gamma subunit</fullName>
    </alternativeName>
</protein>
<dbReference type="PANTHER" id="PTHR11693">
    <property type="entry name" value="ATP SYNTHASE GAMMA CHAIN"/>
    <property type="match status" value="1"/>
</dbReference>
<keyword evidence="7 10" id="KW-0472">Membrane</keyword>
<dbReference type="NCBIfam" id="TIGR01146">
    <property type="entry name" value="ATPsyn_F1gamma"/>
    <property type="match status" value="1"/>
</dbReference>
<dbReference type="GO" id="GO:0042777">
    <property type="term" value="P:proton motive force-driven plasma membrane ATP synthesis"/>
    <property type="evidence" value="ECO:0007669"/>
    <property type="project" value="UniProtKB-UniRule"/>
</dbReference>
<evidence type="ECO:0000256" key="10">
    <source>
        <dbReference type="HAMAP-Rule" id="MF_00815"/>
    </source>
</evidence>
<dbReference type="PROSITE" id="PS00153">
    <property type="entry name" value="ATPASE_GAMMA"/>
    <property type="match status" value="1"/>
</dbReference>
<dbReference type="InterPro" id="IPR000131">
    <property type="entry name" value="ATP_synth_F1_gsu"/>
</dbReference>
<dbReference type="Pfam" id="PF00231">
    <property type="entry name" value="ATP-synt"/>
    <property type="match status" value="1"/>
</dbReference>
<dbReference type="Gene3D" id="1.10.287.80">
    <property type="entry name" value="ATP synthase, gamma subunit, helix hairpin domain"/>
    <property type="match status" value="1"/>
</dbReference>
<dbReference type="SUPFAM" id="SSF52943">
    <property type="entry name" value="ATP synthase (F1-ATPase), gamma subunit"/>
    <property type="match status" value="1"/>
</dbReference>
<evidence type="ECO:0000256" key="5">
    <source>
        <dbReference type="ARBA" id="ARBA00022781"/>
    </source>
</evidence>
<dbReference type="PANTHER" id="PTHR11693:SF22">
    <property type="entry name" value="ATP SYNTHASE SUBUNIT GAMMA, MITOCHONDRIAL"/>
    <property type="match status" value="1"/>
</dbReference>
<reference evidence="12" key="1">
    <citation type="submission" date="2018-02" db="EMBL/GenBank/DDBJ databases">
        <title>Genome sequence of Candidatus Liberibacter europaeus.</title>
        <authorList>
            <person name="Frampton R.A."/>
            <person name="Thompson S.M."/>
            <person name="David C."/>
            <person name="Addison S.M."/>
            <person name="Smith G.R."/>
        </authorList>
    </citation>
    <scope>NUCLEOTIDE SEQUENCE [LARGE SCALE GENOMIC DNA]</scope>
</reference>
<evidence type="ECO:0000256" key="6">
    <source>
        <dbReference type="ARBA" id="ARBA00023065"/>
    </source>
</evidence>
<keyword evidence="10" id="KW-1003">Cell membrane</keyword>
<evidence type="ECO:0000313" key="11">
    <source>
        <dbReference type="EMBL" id="PTL86877.1"/>
    </source>
</evidence>
<dbReference type="CDD" id="cd12151">
    <property type="entry name" value="F1-ATPase_gamma"/>
    <property type="match status" value="1"/>
</dbReference>
<organism evidence="11 12">
    <name type="scientific">Candidatus Liberibacter europaeus</name>
    <dbReference type="NCBI Taxonomy" id="744859"/>
    <lineage>
        <taxon>Bacteria</taxon>
        <taxon>Pseudomonadati</taxon>
        <taxon>Pseudomonadota</taxon>
        <taxon>Alphaproteobacteria</taxon>
        <taxon>Hyphomicrobiales</taxon>
        <taxon>Rhizobiaceae</taxon>
        <taxon>Liberibacter</taxon>
    </lineage>
</organism>
<name>A0A2T4VYL7_9HYPH</name>
<comment type="subcellular location">
    <subcellularLocation>
        <location evidence="10">Cell membrane</location>
        <topology evidence="10">Peripheral membrane protein</topology>
    </subcellularLocation>
    <subcellularLocation>
        <location evidence="2">Membrane</location>
        <topology evidence="2">Peripheral membrane protein</topology>
    </subcellularLocation>
</comment>
<evidence type="ECO:0000256" key="1">
    <source>
        <dbReference type="ARBA" id="ARBA00003456"/>
    </source>
</evidence>
<dbReference type="EMBL" id="PSQJ01000001">
    <property type="protein sequence ID" value="PTL86877.1"/>
    <property type="molecule type" value="Genomic_DNA"/>
</dbReference>
<dbReference type="PRINTS" id="PR00126">
    <property type="entry name" value="ATPASEGAMMA"/>
</dbReference>
<comment type="subunit">
    <text evidence="10">F-type ATPases have 2 components, CF(1) - the catalytic core - and CF(0) - the membrane proton channel. CF(1) has five subunits: alpha(3), beta(3), gamma(1), delta(1), epsilon(1). CF(0) has three main subunits: a, b and c.</text>
</comment>
<evidence type="ECO:0000256" key="2">
    <source>
        <dbReference type="ARBA" id="ARBA00004170"/>
    </source>
</evidence>
<evidence type="ECO:0000256" key="3">
    <source>
        <dbReference type="ARBA" id="ARBA00007681"/>
    </source>
</evidence>
<comment type="caution">
    <text evidence="11">The sequence shown here is derived from an EMBL/GenBank/DDBJ whole genome shotgun (WGS) entry which is preliminary data.</text>
</comment>
<dbReference type="InterPro" id="IPR035968">
    <property type="entry name" value="ATP_synth_F1_ATPase_gsu"/>
</dbReference>
<dbReference type="Gene3D" id="3.40.1380.10">
    <property type="match status" value="1"/>
</dbReference>
<keyword evidence="5 10" id="KW-0375">Hydrogen ion transport</keyword>
<dbReference type="AlphaFoldDB" id="A0A2T4VYL7"/>
<evidence type="ECO:0000313" key="12">
    <source>
        <dbReference type="Proteomes" id="UP000240811"/>
    </source>
</evidence>
<keyword evidence="6 10" id="KW-0406">Ion transport</keyword>
<keyword evidence="8 10" id="KW-0139">CF(1)</keyword>
<keyword evidence="9 10" id="KW-0066">ATP synthesis</keyword>
<gene>
    <name evidence="10 11" type="primary">atpG</name>
    <name evidence="11" type="ORF">C4617_00135</name>
</gene>
<dbReference type="GO" id="GO:0045259">
    <property type="term" value="C:proton-transporting ATP synthase complex"/>
    <property type="evidence" value="ECO:0007669"/>
    <property type="project" value="UniProtKB-KW"/>
</dbReference>
<evidence type="ECO:0000256" key="4">
    <source>
        <dbReference type="ARBA" id="ARBA00022448"/>
    </source>
</evidence>
<dbReference type="GO" id="GO:0005886">
    <property type="term" value="C:plasma membrane"/>
    <property type="evidence" value="ECO:0007669"/>
    <property type="project" value="UniProtKB-SubCell"/>
</dbReference>
<sequence>MSSLKELKNRIHSLKETRKITEAMQMVSVTKLRRAQEDMKNASLYKSHIKDFFMKCTIDDCLKEDLPYLMKGTGKDSIYLIVVFASDRGLCGGFNAQIIRFVRDRIMEFISQDKQVKIFIVGKKGYEGLYKDFSSMIIDYVEPPSKKGIDFVYANNISHKLVSLFFSKAFDVCFCIHSEFQSVVQQTPIMSKLVPIDFVGELTNKKDVDSSIYRYDPTLYSVLEQMSLQNVAAQIFWSLLENKVSEIGARITAMDSATRNAGMMVDDLFLSYNRHRQMRITTELIEIIAGAEAI</sequence>
<comment type="function">
    <text evidence="1 10">Produces ATP from ADP in the presence of a proton gradient across the membrane. The gamma chain is believed to be important in regulating ATPase activity and the flow of protons through the CF(0) complex.</text>
</comment>
<dbReference type="GO" id="GO:0046933">
    <property type="term" value="F:proton-transporting ATP synthase activity, rotational mechanism"/>
    <property type="evidence" value="ECO:0007669"/>
    <property type="project" value="UniProtKB-UniRule"/>
</dbReference>
<proteinExistence type="inferred from homology"/>
<dbReference type="HAMAP" id="MF_00815">
    <property type="entry name" value="ATP_synth_gamma_bact"/>
    <property type="match status" value="1"/>
</dbReference>
<comment type="similarity">
    <text evidence="3 10">Belongs to the ATPase gamma chain family.</text>
</comment>
<accession>A0A2T4VYL7</accession>
<dbReference type="InterPro" id="IPR023632">
    <property type="entry name" value="ATP_synth_F1_gsu_CS"/>
</dbReference>
<evidence type="ECO:0000256" key="7">
    <source>
        <dbReference type="ARBA" id="ARBA00023136"/>
    </source>
</evidence>
<dbReference type="GO" id="GO:0005524">
    <property type="term" value="F:ATP binding"/>
    <property type="evidence" value="ECO:0007669"/>
    <property type="project" value="UniProtKB-UniRule"/>
</dbReference>
<keyword evidence="4 10" id="KW-0813">Transport</keyword>
<evidence type="ECO:0000256" key="9">
    <source>
        <dbReference type="ARBA" id="ARBA00023310"/>
    </source>
</evidence>
<evidence type="ECO:0000256" key="8">
    <source>
        <dbReference type="ARBA" id="ARBA00023196"/>
    </source>
</evidence>